<reference evidence="2 3" key="1">
    <citation type="journal article" date="2010" name="Nature">
        <title>Comparative genomics reveals mobile pathogenicity chromosomes in Fusarium.</title>
        <authorList>
            <person name="Ma L.J."/>
            <person name="van der Does H.C."/>
            <person name="Borkovich K.A."/>
            <person name="Coleman J.J."/>
            <person name="Daboussi M.J."/>
            <person name="Di Pietro A."/>
            <person name="Dufresne M."/>
            <person name="Freitag M."/>
            <person name="Grabherr M."/>
            <person name="Henrissat B."/>
            <person name="Houterman P.M."/>
            <person name="Kang S."/>
            <person name="Shim W.B."/>
            <person name="Woloshuk C."/>
            <person name="Xie X."/>
            <person name="Xu J.R."/>
            <person name="Antoniw J."/>
            <person name="Baker S.E."/>
            <person name="Bluhm B.H."/>
            <person name="Breakspear A."/>
            <person name="Brown D.W."/>
            <person name="Butchko R.A."/>
            <person name="Chapman S."/>
            <person name="Coulson R."/>
            <person name="Coutinho P.M."/>
            <person name="Danchin E.G."/>
            <person name="Diener A."/>
            <person name="Gale L.R."/>
            <person name="Gardiner D.M."/>
            <person name="Goff S."/>
            <person name="Hammond-Kosack K.E."/>
            <person name="Hilburn K."/>
            <person name="Hua-Van A."/>
            <person name="Jonkers W."/>
            <person name="Kazan K."/>
            <person name="Kodira C.D."/>
            <person name="Koehrsen M."/>
            <person name="Kumar L."/>
            <person name="Lee Y.H."/>
            <person name="Li L."/>
            <person name="Manners J.M."/>
            <person name="Miranda-Saavedra D."/>
            <person name="Mukherjee M."/>
            <person name="Park G."/>
            <person name="Park J."/>
            <person name="Park S.Y."/>
            <person name="Proctor R.H."/>
            <person name="Regev A."/>
            <person name="Ruiz-Roldan M.C."/>
            <person name="Sain D."/>
            <person name="Sakthikumar S."/>
            <person name="Sykes S."/>
            <person name="Schwartz D.C."/>
            <person name="Turgeon B.G."/>
            <person name="Wapinski I."/>
            <person name="Yoder O."/>
            <person name="Young S."/>
            <person name="Zeng Q."/>
            <person name="Zhou S."/>
            <person name="Galagan J."/>
            <person name="Cuomo C.A."/>
            <person name="Kistler H.C."/>
            <person name="Rep M."/>
        </authorList>
    </citation>
    <scope>NUCLEOTIDE SEQUENCE [LARGE SCALE GENOMIC DNA]</scope>
    <source>
        <strain evidence="3">M3125 / FGSC 7600</strain>
    </source>
</reference>
<organism evidence="2 3">
    <name type="scientific">Gibberella moniliformis (strain M3125 / FGSC 7600)</name>
    <name type="common">Maize ear and stalk rot fungus</name>
    <name type="synonym">Fusarium verticillioides</name>
    <dbReference type="NCBI Taxonomy" id="334819"/>
    <lineage>
        <taxon>Eukaryota</taxon>
        <taxon>Fungi</taxon>
        <taxon>Dikarya</taxon>
        <taxon>Ascomycota</taxon>
        <taxon>Pezizomycotina</taxon>
        <taxon>Sordariomycetes</taxon>
        <taxon>Hypocreomycetidae</taxon>
        <taxon>Hypocreales</taxon>
        <taxon>Nectriaceae</taxon>
        <taxon>Fusarium</taxon>
        <taxon>Fusarium fujikuroi species complex</taxon>
    </lineage>
</organism>
<evidence type="ECO:0000256" key="1">
    <source>
        <dbReference type="SAM" id="MobiDB-lite"/>
    </source>
</evidence>
<dbReference type="AlphaFoldDB" id="W7MD99"/>
<accession>W7MD99</accession>
<proteinExistence type="predicted"/>
<dbReference type="VEuPathDB" id="FungiDB:FVEG_04508"/>
<gene>
    <name evidence="2" type="ORF">FVEG_04508</name>
</gene>
<dbReference type="RefSeq" id="XP_018748963.1">
    <property type="nucleotide sequence ID" value="XM_018892293.1"/>
</dbReference>
<evidence type="ECO:0000313" key="2">
    <source>
        <dbReference type="EMBL" id="EWG42772.1"/>
    </source>
</evidence>
<dbReference type="EMBL" id="CM000581">
    <property type="protein sequence ID" value="EWG42772.1"/>
    <property type="molecule type" value="Genomic_DNA"/>
</dbReference>
<sequence length="34" mass="4136">MRLFNSLWTCSLRGRDNNREEEPHIHEKSEFESS</sequence>
<dbReference type="HOGENOM" id="CLU_3377190_0_0_1"/>
<evidence type="ECO:0000313" key="3">
    <source>
        <dbReference type="Proteomes" id="UP000009096"/>
    </source>
</evidence>
<dbReference type="Proteomes" id="UP000009096">
    <property type="component" value="Chromosome 4"/>
</dbReference>
<dbReference type="GeneID" id="30062566"/>
<name>W7MD99_GIBM7</name>
<dbReference type="EMBL" id="DS022246">
    <property type="protein sequence ID" value="EWG42772.1"/>
    <property type="molecule type" value="Genomic_DNA"/>
</dbReference>
<feature type="region of interest" description="Disordered" evidence="1">
    <location>
        <begin position="15"/>
        <end position="34"/>
    </location>
</feature>
<protein>
    <submittedName>
        <fullName evidence="2">Uncharacterized protein</fullName>
    </submittedName>
</protein>
<dbReference type="KEGG" id="fvr:FVEG_04508"/>
<keyword evidence="3" id="KW-1185">Reference proteome</keyword>